<reference evidence="3 4" key="1">
    <citation type="submission" date="2019-06" db="EMBL/GenBank/DDBJ databases">
        <title>Sorghum-associated microbial communities from plants grown in Nebraska, USA.</title>
        <authorList>
            <person name="Schachtman D."/>
        </authorList>
    </citation>
    <scope>NUCLEOTIDE SEQUENCE [LARGE SCALE GENOMIC DNA]</scope>
    <source>
        <strain evidence="3 4">2482</strain>
    </source>
</reference>
<comment type="similarity">
    <text evidence="1">Belongs to the 'GDSL' lipolytic enzyme family.</text>
</comment>
<proteinExistence type="inferred from homology"/>
<organism evidence="3 4">
    <name type="scientific">Neobacillus bataviensis</name>
    <dbReference type="NCBI Taxonomy" id="220685"/>
    <lineage>
        <taxon>Bacteria</taxon>
        <taxon>Bacillati</taxon>
        <taxon>Bacillota</taxon>
        <taxon>Bacilli</taxon>
        <taxon>Bacillales</taxon>
        <taxon>Bacillaceae</taxon>
        <taxon>Neobacillus</taxon>
    </lineage>
</organism>
<dbReference type="AlphaFoldDB" id="A0A561CRS6"/>
<dbReference type="PANTHER" id="PTHR43695:SF1">
    <property type="entry name" value="RHAMNOGALACTURONAN ACETYLESTERASE"/>
    <property type="match status" value="1"/>
</dbReference>
<dbReference type="SUPFAM" id="SSF52266">
    <property type="entry name" value="SGNH hydrolase"/>
    <property type="match status" value="1"/>
</dbReference>
<evidence type="ECO:0000256" key="1">
    <source>
        <dbReference type="ARBA" id="ARBA00008668"/>
    </source>
</evidence>
<evidence type="ECO:0000313" key="3">
    <source>
        <dbReference type="EMBL" id="TWD93722.1"/>
    </source>
</evidence>
<keyword evidence="2" id="KW-0378">Hydrolase</keyword>
<dbReference type="CDD" id="cd01821">
    <property type="entry name" value="Rhamnogalacturan_acetylesterase_like"/>
    <property type="match status" value="1"/>
</dbReference>
<dbReference type="Pfam" id="PF00657">
    <property type="entry name" value="Lipase_GDSL"/>
    <property type="match status" value="1"/>
</dbReference>
<accession>A0A561CRS6</accession>
<sequence>MTKNKTNIFLAGDSTVQSYGLGEKSQGGWGEFLQDHLTDDVQVINHAIGGRSSKTFVEEGRLHKIVGEMKEGDYLLIQMGHNDATANKPERYTDPSTTYKDYLKMYVEGARKCQAEPVFITPVARLHYENDQFINDFPEYCQAMKELAKEENVVFIDLMEKSLRFFESIGYDEAYTFFMASVNETDYTHFTKKGANQMAKLVAEGISTTKLPVSKFVYLLENQS</sequence>
<protein>
    <submittedName>
        <fullName evidence="3">Lysophospholipase L1-like esterase</fullName>
    </submittedName>
</protein>
<dbReference type="InterPro" id="IPR037459">
    <property type="entry name" value="RhgT-like"/>
</dbReference>
<comment type="caution">
    <text evidence="3">The sequence shown here is derived from an EMBL/GenBank/DDBJ whole genome shotgun (WGS) entry which is preliminary data.</text>
</comment>
<dbReference type="RefSeq" id="WP_144567508.1">
    <property type="nucleotide sequence ID" value="NZ_VIVN01000014.1"/>
</dbReference>
<gene>
    <name evidence="3" type="ORF">FB550_114162</name>
</gene>
<keyword evidence="4" id="KW-1185">Reference proteome</keyword>
<evidence type="ECO:0000256" key="2">
    <source>
        <dbReference type="ARBA" id="ARBA00022801"/>
    </source>
</evidence>
<dbReference type="PANTHER" id="PTHR43695">
    <property type="entry name" value="PUTATIVE (AFU_ORTHOLOGUE AFUA_2G17250)-RELATED"/>
    <property type="match status" value="1"/>
</dbReference>
<dbReference type="GO" id="GO:0016788">
    <property type="term" value="F:hydrolase activity, acting on ester bonds"/>
    <property type="evidence" value="ECO:0007669"/>
    <property type="project" value="InterPro"/>
</dbReference>
<dbReference type="Proteomes" id="UP000319671">
    <property type="component" value="Unassembled WGS sequence"/>
</dbReference>
<dbReference type="InterPro" id="IPR001087">
    <property type="entry name" value="GDSL"/>
</dbReference>
<dbReference type="Gene3D" id="3.40.50.1110">
    <property type="entry name" value="SGNH hydrolase"/>
    <property type="match status" value="1"/>
</dbReference>
<evidence type="ECO:0000313" key="4">
    <source>
        <dbReference type="Proteomes" id="UP000319671"/>
    </source>
</evidence>
<dbReference type="InterPro" id="IPR036514">
    <property type="entry name" value="SGNH_hydro_sf"/>
</dbReference>
<name>A0A561CRS6_9BACI</name>
<dbReference type="EMBL" id="VIVN01000014">
    <property type="protein sequence ID" value="TWD93722.1"/>
    <property type="molecule type" value="Genomic_DNA"/>
</dbReference>